<dbReference type="EMBL" id="CP162551">
    <property type="protein sequence ID" value="XDI37759.1"/>
    <property type="molecule type" value="Genomic_DNA"/>
</dbReference>
<organism evidence="2">
    <name type="scientific">Alkalihalophilus sp. As8PL</name>
    <dbReference type="NCBI Taxonomy" id="3237103"/>
    <lineage>
        <taxon>Bacteria</taxon>
        <taxon>Bacillati</taxon>
        <taxon>Bacillota</taxon>
        <taxon>Bacilli</taxon>
        <taxon>Bacillales</taxon>
        <taxon>Bacillaceae</taxon>
        <taxon>Alkalihalophilus</taxon>
    </lineage>
</organism>
<dbReference type="InterPro" id="IPR000182">
    <property type="entry name" value="GNAT_dom"/>
</dbReference>
<dbReference type="Gene3D" id="3.40.630.30">
    <property type="match status" value="1"/>
</dbReference>
<dbReference type="GO" id="GO:0016747">
    <property type="term" value="F:acyltransferase activity, transferring groups other than amino-acyl groups"/>
    <property type="evidence" value="ECO:0007669"/>
    <property type="project" value="InterPro"/>
</dbReference>
<protein>
    <submittedName>
        <fullName evidence="2">GNAT family N-acetyltransferase</fullName>
        <ecNumber evidence="2">2.3.-.-</ecNumber>
    </submittedName>
</protein>
<dbReference type="PANTHER" id="PTHR43415:SF3">
    <property type="entry name" value="GNAT-FAMILY ACETYLTRANSFERASE"/>
    <property type="match status" value="1"/>
</dbReference>
<gene>
    <name evidence="2" type="ORF">AB3N04_05420</name>
</gene>
<evidence type="ECO:0000259" key="1">
    <source>
        <dbReference type="PROSITE" id="PS51186"/>
    </source>
</evidence>
<sequence length="177" mass="20771">MKGESVYLRTIKKEDLDSLYEAVQDEEIRYMTGTRSVFSMEQLYEYYQRIMHDETRYDFSICLIDTDELIGDLAIMEIDEENNKAAFRMALHHPNHFNKGYGTEALQLALQFAFDTLNLNRLQLEVFSHNVRGIKAYEKAGFKTEGVIRESLYINNLYSDEIIMGMLKKEYDAMKNS</sequence>
<evidence type="ECO:0000313" key="2">
    <source>
        <dbReference type="EMBL" id="XDI37759.1"/>
    </source>
</evidence>
<dbReference type="PROSITE" id="PS51186">
    <property type="entry name" value="GNAT"/>
    <property type="match status" value="1"/>
</dbReference>
<dbReference type="InterPro" id="IPR016181">
    <property type="entry name" value="Acyl_CoA_acyltransferase"/>
</dbReference>
<dbReference type="AlphaFoldDB" id="A0AB39BVD9"/>
<dbReference type="PANTHER" id="PTHR43415">
    <property type="entry name" value="SPERMIDINE N(1)-ACETYLTRANSFERASE"/>
    <property type="match status" value="1"/>
</dbReference>
<dbReference type="Pfam" id="PF13302">
    <property type="entry name" value="Acetyltransf_3"/>
    <property type="match status" value="1"/>
</dbReference>
<reference evidence="2" key="1">
    <citation type="submission" date="2024-07" db="EMBL/GenBank/DDBJ databases">
        <title>Identification and characteristics of an arsenic-resistant bacterial isolate, which belongs to a novel species.</title>
        <authorList>
            <person name="Juszczyk A."/>
            <person name="Kowalczyk A."/>
            <person name="Was K."/>
            <person name="Kosowicz W."/>
            <person name="Budzyn A."/>
            <person name="Latowski D."/>
        </authorList>
    </citation>
    <scope>NUCLEOTIDE SEQUENCE</scope>
    <source>
        <strain evidence="2">As8PL</strain>
    </source>
</reference>
<accession>A0AB39BVD9</accession>
<feature type="domain" description="N-acetyltransferase" evidence="1">
    <location>
        <begin position="6"/>
        <end position="169"/>
    </location>
</feature>
<keyword evidence="2" id="KW-0808">Transferase</keyword>
<name>A0AB39BVD9_9BACI</name>
<proteinExistence type="predicted"/>
<dbReference type="SUPFAM" id="SSF55729">
    <property type="entry name" value="Acyl-CoA N-acyltransferases (Nat)"/>
    <property type="match status" value="1"/>
</dbReference>
<keyword evidence="2" id="KW-0012">Acyltransferase</keyword>
<dbReference type="EC" id="2.3.-.-" evidence="2"/>
<dbReference type="RefSeq" id="WP_368505087.1">
    <property type="nucleotide sequence ID" value="NZ_CP162551.1"/>
</dbReference>